<dbReference type="STRING" id="945543.VIBR0546_11417"/>
<organism evidence="2 3">
    <name type="scientific">Vibrio brasiliensis LMG 20546</name>
    <dbReference type="NCBI Taxonomy" id="945543"/>
    <lineage>
        <taxon>Bacteria</taxon>
        <taxon>Pseudomonadati</taxon>
        <taxon>Pseudomonadota</taxon>
        <taxon>Gammaproteobacteria</taxon>
        <taxon>Vibrionales</taxon>
        <taxon>Vibrionaceae</taxon>
        <taxon>Vibrio</taxon>
        <taxon>Vibrio oreintalis group</taxon>
    </lineage>
</organism>
<name>E8LQI1_9VIBR</name>
<dbReference type="PROSITE" id="PS51186">
    <property type="entry name" value="GNAT"/>
    <property type="match status" value="1"/>
</dbReference>
<keyword evidence="2" id="KW-0808">Transferase</keyword>
<accession>E8LQI1</accession>
<sequence>MNFQLETDHFILRDFCPKDTEHYVKQCQDPKYQRFYNQQDCSEHKSKQLVELFISQAQQTPRQQYHLAITDKLTGDYLGIAGLRLEEEQQASIGCGLVRGKQGKGASEEAMTALLKFGFDKLGVHRAYAETLSENRAAIRLCRRLGMRIEAKLLENRYFKGRWWDTTILAILANEFNSLTKR</sequence>
<dbReference type="OrthoDB" id="9801656at2"/>
<gene>
    <name evidence="2" type="ORF">VIBR0546_11417</name>
</gene>
<dbReference type="SUPFAM" id="SSF55729">
    <property type="entry name" value="Acyl-CoA N-acyltransferases (Nat)"/>
    <property type="match status" value="1"/>
</dbReference>
<keyword evidence="3" id="KW-1185">Reference proteome</keyword>
<dbReference type="eggNOG" id="COG1670">
    <property type="taxonomic scope" value="Bacteria"/>
</dbReference>
<evidence type="ECO:0000313" key="2">
    <source>
        <dbReference type="EMBL" id="EGA67022.1"/>
    </source>
</evidence>
<dbReference type="InterPro" id="IPR051531">
    <property type="entry name" value="N-acetyltransferase"/>
</dbReference>
<dbReference type="AlphaFoldDB" id="E8LQI1"/>
<dbReference type="RefSeq" id="WP_006878084.1">
    <property type="nucleotide sequence ID" value="NZ_AEVS01000018.1"/>
</dbReference>
<evidence type="ECO:0000313" key="3">
    <source>
        <dbReference type="Proteomes" id="UP000004371"/>
    </source>
</evidence>
<dbReference type="InterPro" id="IPR016181">
    <property type="entry name" value="Acyl_CoA_acyltransferase"/>
</dbReference>
<evidence type="ECO:0000259" key="1">
    <source>
        <dbReference type="PROSITE" id="PS51186"/>
    </source>
</evidence>
<comment type="caution">
    <text evidence="2">The sequence shown here is derived from an EMBL/GenBank/DDBJ whole genome shotgun (WGS) entry which is preliminary data.</text>
</comment>
<dbReference type="GO" id="GO:0016747">
    <property type="term" value="F:acyltransferase activity, transferring groups other than amino-acyl groups"/>
    <property type="evidence" value="ECO:0007669"/>
    <property type="project" value="InterPro"/>
</dbReference>
<reference evidence="2 3" key="1">
    <citation type="journal article" date="2012" name="Int. J. Syst. Evol. Microbiol.">
        <title>Vibrio caribbeanicus sp. nov., isolated from the marine sponge Scleritoderma cyanea.</title>
        <authorList>
            <person name="Hoffmann M."/>
            <person name="Monday S.R."/>
            <person name="Allard M.W."/>
            <person name="Strain E.A."/>
            <person name="Whittaker P."/>
            <person name="Naum M."/>
            <person name="McCarthy P.J."/>
            <person name="Lopez J.V."/>
            <person name="Fischer M."/>
            <person name="Brown E.W."/>
        </authorList>
    </citation>
    <scope>NUCLEOTIDE SEQUENCE [LARGE SCALE GENOMIC DNA]</scope>
    <source>
        <strain evidence="2 3">LMG 20546</strain>
    </source>
</reference>
<proteinExistence type="predicted"/>
<dbReference type="Proteomes" id="UP000004371">
    <property type="component" value="Unassembled WGS sequence"/>
</dbReference>
<dbReference type="EMBL" id="AEVS01000018">
    <property type="protein sequence ID" value="EGA67022.1"/>
    <property type="molecule type" value="Genomic_DNA"/>
</dbReference>
<dbReference type="InterPro" id="IPR000182">
    <property type="entry name" value="GNAT_dom"/>
</dbReference>
<feature type="domain" description="N-acetyltransferase" evidence="1">
    <location>
        <begin position="10"/>
        <end position="174"/>
    </location>
</feature>
<protein>
    <submittedName>
        <fullName evidence="2">Acetyltransferase</fullName>
    </submittedName>
</protein>
<dbReference type="Gene3D" id="3.40.630.30">
    <property type="match status" value="1"/>
</dbReference>
<dbReference type="PANTHER" id="PTHR43792">
    <property type="entry name" value="GNAT FAMILY, PUTATIVE (AFU_ORTHOLOGUE AFUA_3G00765)-RELATED-RELATED"/>
    <property type="match status" value="1"/>
</dbReference>
<dbReference type="Pfam" id="PF13302">
    <property type="entry name" value="Acetyltransf_3"/>
    <property type="match status" value="1"/>
</dbReference>